<organism evidence="5 6">
    <name type="scientific">Gemmobacter fulvus</name>
    <dbReference type="NCBI Taxonomy" id="2840474"/>
    <lineage>
        <taxon>Bacteria</taxon>
        <taxon>Pseudomonadati</taxon>
        <taxon>Pseudomonadota</taxon>
        <taxon>Alphaproteobacteria</taxon>
        <taxon>Rhodobacterales</taxon>
        <taxon>Paracoccaceae</taxon>
        <taxon>Gemmobacter</taxon>
    </lineage>
</organism>
<name>A0A975PAP5_9RHOB</name>
<feature type="domain" description="Beta-ketoacyl-[acyl-carrier-protein] synthase III N-terminal" evidence="4">
    <location>
        <begin position="102"/>
        <end position="179"/>
    </location>
</feature>
<accession>A0A975PAP5</accession>
<dbReference type="Gene3D" id="3.40.47.10">
    <property type="match status" value="1"/>
</dbReference>
<dbReference type="Pfam" id="PF08541">
    <property type="entry name" value="ACP_syn_III_C"/>
    <property type="match status" value="1"/>
</dbReference>
<dbReference type="PANTHER" id="PTHR34069:SF2">
    <property type="entry name" value="BETA-KETOACYL-[ACYL-CARRIER-PROTEIN] SYNTHASE III"/>
    <property type="match status" value="1"/>
</dbReference>
<dbReference type="CDD" id="cd00830">
    <property type="entry name" value="KAS_III"/>
    <property type="match status" value="1"/>
</dbReference>
<dbReference type="NCBIfam" id="NF006829">
    <property type="entry name" value="PRK09352.1"/>
    <property type="match status" value="1"/>
</dbReference>
<evidence type="ECO:0000259" key="3">
    <source>
        <dbReference type="Pfam" id="PF08541"/>
    </source>
</evidence>
<dbReference type="EC" id="2.3.1.180" evidence="5"/>
<protein>
    <submittedName>
        <fullName evidence="5">Beta-ketoacyl-ACP synthase 3</fullName>
        <ecNumber evidence="5">2.3.1.180</ecNumber>
    </submittedName>
</protein>
<keyword evidence="6" id="KW-1185">Reference proteome</keyword>
<keyword evidence="1 5" id="KW-0808">Transferase</keyword>
<dbReference type="GO" id="GO:0006633">
    <property type="term" value="P:fatty acid biosynthetic process"/>
    <property type="evidence" value="ECO:0007669"/>
    <property type="project" value="InterPro"/>
</dbReference>
<dbReference type="AlphaFoldDB" id="A0A975PAP5"/>
<keyword evidence="2 5" id="KW-0012">Acyltransferase</keyword>
<reference evidence="5" key="1">
    <citation type="submission" date="2021-06" db="EMBL/GenBank/DDBJ databases">
        <authorList>
            <person name="Lee C.-S."/>
            <person name="Jin L."/>
        </authorList>
    </citation>
    <scope>NUCLEOTIDE SEQUENCE</scope>
    <source>
        <strain evidence="5">Con5</strain>
        <plasmid evidence="5">p1</plasmid>
    </source>
</reference>
<dbReference type="Proteomes" id="UP000679352">
    <property type="component" value="Plasmid p1"/>
</dbReference>
<dbReference type="PANTHER" id="PTHR34069">
    <property type="entry name" value="3-OXOACYL-[ACYL-CARRIER-PROTEIN] SYNTHASE 3"/>
    <property type="match status" value="1"/>
</dbReference>
<dbReference type="Pfam" id="PF08545">
    <property type="entry name" value="ACP_syn_III"/>
    <property type="match status" value="1"/>
</dbReference>
<dbReference type="EMBL" id="CP076362">
    <property type="protein sequence ID" value="QWK92492.1"/>
    <property type="molecule type" value="Genomic_DNA"/>
</dbReference>
<evidence type="ECO:0000259" key="4">
    <source>
        <dbReference type="Pfam" id="PF08545"/>
    </source>
</evidence>
<geneLocation type="plasmid" evidence="5 6">
    <name>p1</name>
</geneLocation>
<dbReference type="GO" id="GO:0044550">
    <property type="term" value="P:secondary metabolite biosynthetic process"/>
    <property type="evidence" value="ECO:0007669"/>
    <property type="project" value="TreeGrafter"/>
</dbReference>
<dbReference type="InterPro" id="IPR013747">
    <property type="entry name" value="ACP_syn_III_C"/>
</dbReference>
<keyword evidence="5" id="KW-0614">Plasmid</keyword>
<gene>
    <name evidence="5" type="ORF">KM031_17515</name>
</gene>
<feature type="domain" description="Beta-ketoacyl-[acyl-carrier-protein] synthase III C-terminal" evidence="3">
    <location>
        <begin position="232"/>
        <end position="318"/>
    </location>
</feature>
<evidence type="ECO:0000313" key="5">
    <source>
        <dbReference type="EMBL" id="QWK92492.1"/>
    </source>
</evidence>
<evidence type="ECO:0000313" key="6">
    <source>
        <dbReference type="Proteomes" id="UP000679352"/>
    </source>
</evidence>
<dbReference type="InterPro" id="IPR016039">
    <property type="entry name" value="Thiolase-like"/>
</dbReference>
<dbReference type="KEGG" id="gfu:KM031_17515"/>
<dbReference type="InterPro" id="IPR013751">
    <property type="entry name" value="ACP_syn_III_N"/>
</dbReference>
<dbReference type="SUPFAM" id="SSF53901">
    <property type="entry name" value="Thiolase-like"/>
    <property type="match status" value="1"/>
</dbReference>
<sequence>MAGFGHYLPARRVMNAEIEADLALPAGWIEARTGIRSRHYAAPDQALSDLAVPAGEMALRMAGAAPAEVGLLLLATSTPDHLLPPTAPLVAQRLGLDCGAVDLAGACAGFLHALVLGAGHVRITGRAVLVMAANLLSRRIEPTEIASRVLFADAAGAVLLRPASDPSLGPKAVVLRSDGAGYDMIRIDRGGSRLPFTAPGAGGLTMRMRDGRAIFARAVEGMVLSAQEALSGAGLGAPEIATWVPHQANQRILDKVRQRLDLQDAECLGTLARHGNSSAATIPLALSCRIAQRGPLRPGPMLFSAFGAGTLWGSVVWQH</sequence>
<dbReference type="GO" id="GO:0033818">
    <property type="term" value="F:beta-ketoacyl-acyl-carrier-protein synthase III activity"/>
    <property type="evidence" value="ECO:0007669"/>
    <property type="project" value="UniProtKB-EC"/>
</dbReference>
<dbReference type="GO" id="GO:0004315">
    <property type="term" value="F:3-oxoacyl-[acyl-carrier-protein] synthase activity"/>
    <property type="evidence" value="ECO:0007669"/>
    <property type="project" value="InterPro"/>
</dbReference>
<proteinExistence type="predicted"/>
<evidence type="ECO:0000256" key="2">
    <source>
        <dbReference type="ARBA" id="ARBA00023315"/>
    </source>
</evidence>
<evidence type="ECO:0000256" key="1">
    <source>
        <dbReference type="ARBA" id="ARBA00022679"/>
    </source>
</evidence>